<proteinExistence type="predicted"/>
<evidence type="ECO:0000313" key="4">
    <source>
        <dbReference type="Proteomes" id="UP000334923"/>
    </source>
</evidence>
<sequence>AALAPCVLERAAEGDPLAVDIVRSRSSLLADQVGHVAERLRFERPKLALIGGLFEHNEAYGKLFGEVVRSRLAVREIFVSRVPGALGAARLVDDGAGASLVSNTMPGPRISREISASLGGALTEERNPRSRFLERKSVAELVELFLSEERFVEQALRDRKEALVTVAEAVAAALSRGKRLFYVGAGTSGRLGALDASEIPPTFGVSADLVQAIMAGGSEAFFRSREGAEDDRGAGERSVLERGVSEGDIVCGITASGRTPFVLGALQQAASIGALPILLSCNPQRPAAPFVRCSIDLPTGPEIVAGST</sequence>
<dbReference type="NCBIfam" id="NF003915">
    <property type="entry name" value="PRK05441.1"/>
    <property type="match status" value="1"/>
</dbReference>
<keyword evidence="1" id="KW-0119">Carbohydrate metabolism</keyword>
<keyword evidence="4" id="KW-1185">Reference proteome</keyword>
<gene>
    <name evidence="3" type="primary">murQ</name>
    <name evidence="3" type="ORF">MAMT_01051</name>
</gene>
<dbReference type="GO" id="GO:0016835">
    <property type="term" value="F:carbon-oxygen lyase activity"/>
    <property type="evidence" value="ECO:0007669"/>
    <property type="project" value="TreeGrafter"/>
</dbReference>
<dbReference type="Gene3D" id="3.30.420.40">
    <property type="match status" value="1"/>
</dbReference>
<accession>A0A564FIF1</accession>
<dbReference type="GO" id="GO:0009254">
    <property type="term" value="P:peptidoglycan turnover"/>
    <property type="evidence" value="ECO:0007669"/>
    <property type="project" value="TreeGrafter"/>
</dbReference>
<protein>
    <submittedName>
        <fullName evidence="3">Partial N-acetylmuramic acid 6-phosphate etherase</fullName>
        <ecNumber evidence="3">4.2.1.126</ecNumber>
    </submittedName>
</protein>
<dbReference type="EMBL" id="CABFVA020000057">
    <property type="protein sequence ID" value="VVM06209.1"/>
    <property type="molecule type" value="Genomic_DNA"/>
</dbReference>
<dbReference type="SUPFAM" id="SSF53697">
    <property type="entry name" value="SIS domain"/>
    <property type="match status" value="1"/>
</dbReference>
<feature type="non-terminal residue" evidence="3">
    <location>
        <position position="308"/>
    </location>
</feature>
<feature type="non-terminal residue" evidence="3">
    <location>
        <position position="1"/>
    </location>
</feature>
<dbReference type="AlphaFoldDB" id="A0A564FIF1"/>
<dbReference type="EC" id="4.2.1.126" evidence="3"/>
<dbReference type="InterPro" id="IPR046348">
    <property type="entry name" value="SIS_dom_sf"/>
</dbReference>
<name>A0A564FIF1_9BACT</name>
<dbReference type="InterPro" id="IPR043129">
    <property type="entry name" value="ATPase_NBD"/>
</dbReference>
<dbReference type="EMBL" id="CABFVA020000057">
    <property type="protein sequence ID" value="VVM06208.1"/>
    <property type="molecule type" value="Genomic_DNA"/>
</dbReference>
<dbReference type="InterPro" id="IPR001347">
    <property type="entry name" value="SIS_dom"/>
</dbReference>
<organism evidence="3 4">
    <name type="scientific">Methylacidimicrobium tartarophylax</name>
    <dbReference type="NCBI Taxonomy" id="1041768"/>
    <lineage>
        <taxon>Bacteria</taxon>
        <taxon>Pseudomonadati</taxon>
        <taxon>Verrucomicrobiota</taxon>
        <taxon>Methylacidimicrobium</taxon>
    </lineage>
</organism>
<feature type="domain" description="SIS" evidence="2">
    <location>
        <begin position="170"/>
        <end position="308"/>
    </location>
</feature>
<dbReference type="GO" id="GO:0016803">
    <property type="term" value="F:ether hydrolase activity"/>
    <property type="evidence" value="ECO:0007669"/>
    <property type="project" value="TreeGrafter"/>
</dbReference>
<dbReference type="PANTHER" id="PTHR10088">
    <property type="entry name" value="GLUCOKINASE REGULATORY PROTEIN"/>
    <property type="match status" value="1"/>
</dbReference>
<dbReference type="SUPFAM" id="SSF53067">
    <property type="entry name" value="Actin-like ATPase domain"/>
    <property type="match status" value="1"/>
</dbReference>
<reference evidence="3 4" key="1">
    <citation type="submission" date="2019-09" db="EMBL/GenBank/DDBJ databases">
        <authorList>
            <person name="Cremers G."/>
        </authorList>
    </citation>
    <scope>NUCLEOTIDE SEQUENCE [LARGE SCALE GENOMIC DNA]</scope>
    <source>
        <strain evidence="3">4A</strain>
    </source>
</reference>
<dbReference type="GO" id="GO:0046348">
    <property type="term" value="P:amino sugar catabolic process"/>
    <property type="evidence" value="ECO:0007669"/>
    <property type="project" value="TreeGrafter"/>
</dbReference>
<dbReference type="PANTHER" id="PTHR10088:SF4">
    <property type="entry name" value="GLUCOKINASE REGULATORY PROTEIN"/>
    <property type="match status" value="1"/>
</dbReference>
<keyword evidence="3" id="KW-0456">Lyase</keyword>
<evidence type="ECO:0000256" key="1">
    <source>
        <dbReference type="ARBA" id="ARBA00023277"/>
    </source>
</evidence>
<dbReference type="PROSITE" id="PS51464">
    <property type="entry name" value="SIS"/>
    <property type="match status" value="1"/>
</dbReference>
<dbReference type="Proteomes" id="UP000334923">
    <property type="component" value="Unassembled WGS sequence"/>
</dbReference>
<dbReference type="GO" id="GO:0097367">
    <property type="term" value="F:carbohydrate derivative binding"/>
    <property type="evidence" value="ECO:0007669"/>
    <property type="project" value="InterPro"/>
</dbReference>
<dbReference type="Gene3D" id="3.40.50.10490">
    <property type="entry name" value="Glucose-6-phosphate isomerase like protein, domain 1"/>
    <property type="match status" value="1"/>
</dbReference>
<dbReference type="InterPro" id="IPR040190">
    <property type="entry name" value="MURQ/GCKR"/>
</dbReference>
<dbReference type="Pfam" id="PF22645">
    <property type="entry name" value="GKRP_SIS_N"/>
    <property type="match status" value="1"/>
</dbReference>
<evidence type="ECO:0000313" key="3">
    <source>
        <dbReference type="EMBL" id="VVM06208.1"/>
    </source>
</evidence>
<evidence type="ECO:0000259" key="2">
    <source>
        <dbReference type="PROSITE" id="PS51464"/>
    </source>
</evidence>